<feature type="region of interest" description="Disordered" evidence="1">
    <location>
        <begin position="188"/>
        <end position="213"/>
    </location>
</feature>
<dbReference type="SUPFAM" id="SSF101447">
    <property type="entry name" value="Formin homology 2 domain (FH2 domain)"/>
    <property type="match status" value="1"/>
</dbReference>
<dbReference type="InterPro" id="IPR015425">
    <property type="entry name" value="FH2_Formin"/>
</dbReference>
<gene>
    <name evidence="3" type="ORF">PGLA1383_LOCUS52165</name>
    <name evidence="4" type="ORF">PGLA2088_LOCUS3793</name>
</gene>
<organism evidence="4 5">
    <name type="scientific">Polarella glacialis</name>
    <name type="common">Dinoflagellate</name>
    <dbReference type="NCBI Taxonomy" id="89957"/>
    <lineage>
        <taxon>Eukaryota</taxon>
        <taxon>Sar</taxon>
        <taxon>Alveolata</taxon>
        <taxon>Dinophyceae</taxon>
        <taxon>Suessiales</taxon>
        <taxon>Suessiaceae</taxon>
        <taxon>Polarella</taxon>
    </lineage>
</organism>
<accession>A0A813I672</accession>
<evidence type="ECO:0000256" key="1">
    <source>
        <dbReference type="SAM" id="MobiDB-lite"/>
    </source>
</evidence>
<evidence type="ECO:0000259" key="2">
    <source>
        <dbReference type="PROSITE" id="PS51444"/>
    </source>
</evidence>
<dbReference type="InterPro" id="IPR042201">
    <property type="entry name" value="FH2_Formin_sf"/>
</dbReference>
<dbReference type="Proteomes" id="UP000654075">
    <property type="component" value="Unassembled WGS sequence"/>
</dbReference>
<dbReference type="PANTHER" id="PTHR45725:SF1">
    <property type="entry name" value="DISHEVELLED ASSOCIATED ACTIVATOR OF MORPHOGENESIS, ISOFORM D"/>
    <property type="match status" value="1"/>
</dbReference>
<feature type="compositionally biased region" description="Gly residues" evidence="1">
    <location>
        <begin position="102"/>
        <end position="119"/>
    </location>
</feature>
<protein>
    <recommendedName>
        <fullName evidence="2">FH2 domain-containing protein</fullName>
    </recommendedName>
</protein>
<evidence type="ECO:0000313" key="4">
    <source>
        <dbReference type="EMBL" id="CAE8645299.1"/>
    </source>
</evidence>
<dbReference type="PANTHER" id="PTHR45725">
    <property type="entry name" value="FORMIN HOMOLOGY 2 FAMILY MEMBER"/>
    <property type="match status" value="1"/>
</dbReference>
<comment type="caution">
    <text evidence="4">The sequence shown here is derived from an EMBL/GenBank/DDBJ whole genome shotgun (WGS) entry which is preliminary data.</text>
</comment>
<feature type="compositionally biased region" description="Polar residues" evidence="1">
    <location>
        <begin position="27"/>
        <end position="38"/>
    </location>
</feature>
<feature type="compositionally biased region" description="Low complexity" evidence="1">
    <location>
        <begin position="195"/>
        <end position="213"/>
    </location>
</feature>
<proteinExistence type="predicted"/>
<evidence type="ECO:0000313" key="5">
    <source>
        <dbReference type="Proteomes" id="UP000626109"/>
    </source>
</evidence>
<feature type="compositionally biased region" description="Low complexity" evidence="1">
    <location>
        <begin position="134"/>
        <end position="146"/>
    </location>
</feature>
<name>A0A813I672_POLGL</name>
<dbReference type="EMBL" id="CAJNNW010003383">
    <property type="protein sequence ID" value="CAE8645299.1"/>
    <property type="molecule type" value="Genomic_DNA"/>
</dbReference>
<feature type="compositionally biased region" description="Polar residues" evidence="1">
    <location>
        <begin position="63"/>
        <end position="86"/>
    </location>
</feature>
<dbReference type="OrthoDB" id="422426at2759"/>
<dbReference type="AlphaFoldDB" id="A0A813I672"/>
<sequence length="688" mass="75328">MWHLAASPAAAAGAANGERSVADDSGSRLTSITGSAEKNNASSTNNDNNNKNNTNTNSGSNSPASPQTNPTEATQQQALPAVNTATVEPGLPPPQMSSKGPPFGGKGKAPLGGKGGPGKGKCPPPPKAPPPGSAPKAKAKSAAAAPVKKNNTLLQLHWKVLPAATAKPQVDRQQDPLLSQLGELMKQFHGDSCGNNKNSNNDNNNSNNSNNNNSKKFLEAAEQRRRELQLPPRPSIFQPTAAFGDYKNNNNSNNTSAQKAGLQTVFADAASCDVREVIPPEMLEIYFKRQAAHTNFLAPNASRSGVDASHRSLIDDKRLQMLGILLRKYLMAHKGQSEKQAVFSLKRGVLCCDYGAVPQEGLSVIRLALRQHAVDGNKILEFVKSNGEAAIKTLDHPWHHLLVHELLKIPQIDERLECMLFQTAFQESFLKCRSDLNTFCQALMMLHEKKGVFREFFRVAHRLGQDLNRDCRAPQAARGFQLSALEKLAQTKSTRSPKHSLLHFVLAMMSSEQSSALFTSDDITILARAKLLKSFTVWQECSELVLGFHGVRDICETGKYTSSVTGSKVQIERRRRTMALTAMDRHVDNAGPAPIDTDDCFHDVIKAFVEDGLDDVQSVARGCFGAFQAYKELGVFFDDLNSVYPPPRDERDPKVDLLAVLHKFAEQVRSHRAEVEQDGLRQLLQRQQ</sequence>
<reference evidence="4" key="1">
    <citation type="submission" date="2021-02" db="EMBL/GenBank/DDBJ databases">
        <authorList>
            <person name="Dougan E. K."/>
            <person name="Rhodes N."/>
            <person name="Thang M."/>
            <person name="Chan C."/>
        </authorList>
    </citation>
    <scope>NUCLEOTIDE SEQUENCE</scope>
</reference>
<feature type="region of interest" description="Disordered" evidence="1">
    <location>
        <begin position="1"/>
        <end position="146"/>
    </location>
</feature>
<feature type="compositionally biased region" description="Pro residues" evidence="1">
    <location>
        <begin position="122"/>
        <end position="133"/>
    </location>
</feature>
<feature type="compositionally biased region" description="Low complexity" evidence="1">
    <location>
        <begin position="39"/>
        <end position="62"/>
    </location>
</feature>
<dbReference type="EMBL" id="CAJNNV010031545">
    <property type="protein sequence ID" value="CAE8636758.1"/>
    <property type="molecule type" value="Genomic_DNA"/>
</dbReference>
<evidence type="ECO:0000313" key="3">
    <source>
        <dbReference type="EMBL" id="CAE8636758.1"/>
    </source>
</evidence>
<keyword evidence="6" id="KW-1185">Reference proteome</keyword>
<evidence type="ECO:0000313" key="6">
    <source>
        <dbReference type="Proteomes" id="UP000654075"/>
    </source>
</evidence>
<feature type="compositionally biased region" description="Low complexity" evidence="1">
    <location>
        <begin position="1"/>
        <end position="15"/>
    </location>
</feature>
<dbReference type="PROSITE" id="PS51444">
    <property type="entry name" value="FH2"/>
    <property type="match status" value="1"/>
</dbReference>
<dbReference type="Gene3D" id="1.20.58.2220">
    <property type="entry name" value="Formin, FH2 domain"/>
    <property type="match status" value="1"/>
</dbReference>
<dbReference type="InterPro" id="IPR051425">
    <property type="entry name" value="Formin_Homology"/>
</dbReference>
<dbReference type="Proteomes" id="UP000626109">
    <property type="component" value="Unassembled WGS sequence"/>
</dbReference>
<dbReference type="Pfam" id="PF02181">
    <property type="entry name" value="FH2"/>
    <property type="match status" value="1"/>
</dbReference>
<feature type="domain" description="FH2" evidence="2">
    <location>
        <begin position="238"/>
        <end position="688"/>
    </location>
</feature>